<dbReference type="SUPFAM" id="SSF53335">
    <property type="entry name" value="S-adenosyl-L-methionine-dependent methyltransferases"/>
    <property type="match status" value="1"/>
</dbReference>
<reference evidence="2 3" key="1">
    <citation type="submission" date="2012-04" db="EMBL/GenBank/DDBJ databases">
        <title>The Genome Sequence of Bacillus cereus BAG5X1-1.</title>
        <authorList>
            <consortium name="The Broad Institute Genome Sequencing Platform"/>
            <consortium name="The Broad Institute Genome Sequencing Center for Infectious Disease"/>
            <person name="Feldgarden M."/>
            <person name="Van der Auwera G.A."/>
            <person name="Mahillon J."/>
            <person name="Duprez V."/>
            <person name="Timmery S."/>
            <person name="Mattelet C."/>
            <person name="Dierick K."/>
            <person name="Sun M."/>
            <person name="Yu Z."/>
            <person name="Zhu L."/>
            <person name="Hu X."/>
            <person name="Shank E.B."/>
            <person name="Swiecicka I."/>
            <person name="Hansen B.M."/>
            <person name="Andrup L."/>
            <person name="Young S.K."/>
            <person name="Zeng Q."/>
            <person name="Gargeya S."/>
            <person name="Fitzgerald M."/>
            <person name="Haas B."/>
            <person name="Abouelleil A."/>
            <person name="Alvarado L."/>
            <person name="Arachchi H.M."/>
            <person name="Berlin A."/>
            <person name="Chapman S.B."/>
            <person name="Goldberg J."/>
            <person name="Griggs A."/>
            <person name="Gujja S."/>
            <person name="Hansen M."/>
            <person name="Howarth C."/>
            <person name="Imamovic A."/>
            <person name="Larimer J."/>
            <person name="McCowen C."/>
            <person name="Montmayeur A."/>
            <person name="Murphy C."/>
            <person name="Neiman D."/>
            <person name="Pearson M."/>
            <person name="Priest M."/>
            <person name="Roberts A."/>
            <person name="Saif S."/>
            <person name="Shea T."/>
            <person name="Sisk P."/>
            <person name="Sykes S."/>
            <person name="Wortman J."/>
            <person name="Nusbaum C."/>
            <person name="Birren B."/>
        </authorList>
    </citation>
    <scope>NUCLEOTIDE SEQUENCE [LARGE SCALE GENOMIC DNA]</scope>
    <source>
        <strain evidence="2 3">BAG5X1-1</strain>
    </source>
</reference>
<dbReference type="AlphaFoldDB" id="J8A748"/>
<dbReference type="PATRIC" id="fig|1053189.3.peg.2650"/>
<dbReference type="HOGENOM" id="CLU_103647_0_0_9"/>
<dbReference type="EMBL" id="AHDJ01000027">
    <property type="protein sequence ID" value="EJQ44416.1"/>
    <property type="molecule type" value="Genomic_DNA"/>
</dbReference>
<comment type="caution">
    <text evidence="2">The sequence shown here is derived from an EMBL/GenBank/DDBJ whole genome shotgun (WGS) entry which is preliminary data.</text>
</comment>
<dbReference type="InterPro" id="IPR029063">
    <property type="entry name" value="SAM-dependent_MTases_sf"/>
</dbReference>
<protein>
    <recommendedName>
        <fullName evidence="1">Methyltransferase domain-containing protein</fullName>
    </recommendedName>
</protein>
<evidence type="ECO:0000313" key="2">
    <source>
        <dbReference type="EMBL" id="EJQ44416.1"/>
    </source>
</evidence>
<evidence type="ECO:0000313" key="3">
    <source>
        <dbReference type="Proteomes" id="UP000006600"/>
    </source>
</evidence>
<organism evidence="2 3">
    <name type="scientific">Bacillus cereus BAG5X1-1</name>
    <dbReference type="NCBI Taxonomy" id="1053189"/>
    <lineage>
        <taxon>Bacteria</taxon>
        <taxon>Bacillati</taxon>
        <taxon>Bacillota</taxon>
        <taxon>Bacilli</taxon>
        <taxon>Bacillales</taxon>
        <taxon>Bacillaceae</taxon>
        <taxon>Bacillus</taxon>
        <taxon>Bacillus cereus group</taxon>
    </lineage>
</organism>
<dbReference type="RefSeq" id="WP_002200289.1">
    <property type="nucleotide sequence ID" value="NZ_JH791996.1"/>
</dbReference>
<name>J8A748_BACCE</name>
<dbReference type="Pfam" id="PF13649">
    <property type="entry name" value="Methyltransf_25"/>
    <property type="match status" value="1"/>
</dbReference>
<gene>
    <name evidence="2" type="ORF">IEE_02606</name>
</gene>
<dbReference type="Gene3D" id="3.40.50.150">
    <property type="entry name" value="Vaccinia Virus protein VP39"/>
    <property type="match status" value="1"/>
</dbReference>
<dbReference type="InterPro" id="IPR041698">
    <property type="entry name" value="Methyltransf_25"/>
</dbReference>
<sequence>MNRIDYIRQEEKKYHDLCYEQYKLFEAGSWLYKPVKTVMDMLNYFEGQKDLHILDLGSGVGRNSIPIAQKIMNSGGTVTCVDLLDSALTKLQVYSKEQGVFEYIKTEQSALEDYYISSNSYNYIIAVSSLEHVKSIEDLKKVLHSMKNGTKSGGINCLIVNSNIQEIDLETNQELDALIEINLSTEEMIRTLKDVYSEWQEVKVEIKNLTYNIIRNGTHIQLNTNAITFVVQKL</sequence>
<accession>J8A748</accession>
<proteinExistence type="predicted"/>
<evidence type="ECO:0000259" key="1">
    <source>
        <dbReference type="Pfam" id="PF13649"/>
    </source>
</evidence>
<dbReference type="Proteomes" id="UP000006600">
    <property type="component" value="Unassembled WGS sequence"/>
</dbReference>
<feature type="domain" description="Methyltransferase" evidence="1">
    <location>
        <begin position="53"/>
        <end position="154"/>
    </location>
</feature>
<dbReference type="CDD" id="cd02440">
    <property type="entry name" value="AdoMet_MTases"/>
    <property type="match status" value="1"/>
</dbReference>